<gene>
    <name evidence="2" type="ORF">WH47_10953</name>
</gene>
<dbReference type="EMBL" id="KQ414626">
    <property type="protein sequence ID" value="KOC67501.1"/>
    <property type="molecule type" value="Genomic_DNA"/>
</dbReference>
<accession>A0A0L7R9R9</accession>
<feature type="chain" id="PRO_5005575128" evidence="1">
    <location>
        <begin position="25"/>
        <end position="131"/>
    </location>
</feature>
<proteinExistence type="predicted"/>
<keyword evidence="1" id="KW-0732">Signal</keyword>
<dbReference type="Pfam" id="PF15868">
    <property type="entry name" value="MBF2"/>
    <property type="match status" value="1"/>
</dbReference>
<dbReference type="OrthoDB" id="8192785at2759"/>
<dbReference type="PANTHER" id="PTHR37685">
    <property type="entry name" value="GEO11136P1-RELATED"/>
    <property type="match status" value="1"/>
</dbReference>
<dbReference type="PANTHER" id="PTHR37685:SF1">
    <property type="entry name" value="GEO11136P1-RELATED"/>
    <property type="match status" value="1"/>
</dbReference>
<feature type="signal peptide" evidence="1">
    <location>
        <begin position="1"/>
        <end position="24"/>
    </location>
</feature>
<evidence type="ECO:0000313" key="3">
    <source>
        <dbReference type="Proteomes" id="UP000053825"/>
    </source>
</evidence>
<dbReference type="InterPro" id="IPR031734">
    <property type="entry name" value="MBF2"/>
</dbReference>
<evidence type="ECO:0000313" key="2">
    <source>
        <dbReference type="EMBL" id="KOC67501.1"/>
    </source>
</evidence>
<name>A0A0L7R9R9_9HYME</name>
<protein>
    <submittedName>
        <fullName evidence="2">Putative salivary secreted peptide</fullName>
    </submittedName>
</protein>
<reference evidence="2 3" key="1">
    <citation type="submission" date="2015-07" db="EMBL/GenBank/DDBJ databases">
        <title>The genome of Habropoda laboriosa.</title>
        <authorList>
            <person name="Pan H."/>
            <person name="Kapheim K."/>
        </authorList>
    </citation>
    <scope>NUCLEOTIDE SEQUENCE [LARGE SCALE GENOMIC DNA]</scope>
    <source>
        <strain evidence="2">0110345459</strain>
    </source>
</reference>
<sequence>MSAQKLMMFLVVVAAAVLSTQVSSIPQGGKYAANISHNLIVGYRLPGDRLVLSQNIVKKSVWMQIVTEERTFNVSKWERITLVRALDQKTNGNGAYASITNGGPGSNNVTIRLKSQRGHGINFNVELYARY</sequence>
<dbReference type="AlphaFoldDB" id="A0A0L7R9R9"/>
<evidence type="ECO:0000256" key="1">
    <source>
        <dbReference type="SAM" id="SignalP"/>
    </source>
</evidence>
<organism evidence="2 3">
    <name type="scientific">Habropoda laboriosa</name>
    <dbReference type="NCBI Taxonomy" id="597456"/>
    <lineage>
        <taxon>Eukaryota</taxon>
        <taxon>Metazoa</taxon>
        <taxon>Ecdysozoa</taxon>
        <taxon>Arthropoda</taxon>
        <taxon>Hexapoda</taxon>
        <taxon>Insecta</taxon>
        <taxon>Pterygota</taxon>
        <taxon>Neoptera</taxon>
        <taxon>Endopterygota</taxon>
        <taxon>Hymenoptera</taxon>
        <taxon>Apocrita</taxon>
        <taxon>Aculeata</taxon>
        <taxon>Apoidea</taxon>
        <taxon>Anthophila</taxon>
        <taxon>Apidae</taxon>
        <taxon>Habropoda</taxon>
    </lineage>
</organism>
<dbReference type="Proteomes" id="UP000053825">
    <property type="component" value="Unassembled WGS sequence"/>
</dbReference>
<keyword evidence="3" id="KW-1185">Reference proteome</keyword>